<evidence type="ECO:0000313" key="1">
    <source>
        <dbReference type="EMBL" id="AYV85545.1"/>
    </source>
</evidence>
<accession>A0A3G5AE98</accession>
<name>A0A3G5AE98_9VIRU</name>
<gene>
    <name evidence="1" type="ORF">Satyrvirus22_9</name>
</gene>
<proteinExistence type="predicted"/>
<sequence>MGNSGSILHKRKCICNSGNVIEYEKLIKDIKLRHEDEDVFLFMSTDKLFEKYKIEDVYKKYFVYNSIRAGLPTMTFYACKSCIGQNAKFFQYLPDGVPEK</sequence>
<dbReference type="EMBL" id="MK072458">
    <property type="protein sequence ID" value="AYV85545.1"/>
    <property type="molecule type" value="Genomic_DNA"/>
</dbReference>
<organism evidence="1">
    <name type="scientific">Satyrvirus sp</name>
    <dbReference type="NCBI Taxonomy" id="2487771"/>
    <lineage>
        <taxon>Viruses</taxon>
        <taxon>Varidnaviria</taxon>
        <taxon>Bamfordvirae</taxon>
        <taxon>Nucleocytoviricota</taxon>
        <taxon>Megaviricetes</taxon>
        <taxon>Imitervirales</taxon>
        <taxon>Mimiviridae</taxon>
        <taxon>Megamimivirinae</taxon>
    </lineage>
</organism>
<protein>
    <submittedName>
        <fullName evidence="1">Uncharacterized protein</fullName>
    </submittedName>
</protein>
<reference evidence="1" key="1">
    <citation type="submission" date="2018-10" db="EMBL/GenBank/DDBJ databases">
        <title>Hidden diversity of soil giant viruses.</title>
        <authorList>
            <person name="Schulz F."/>
            <person name="Alteio L."/>
            <person name="Goudeau D."/>
            <person name="Ryan E.M."/>
            <person name="Malmstrom R.R."/>
            <person name="Blanchard J."/>
            <person name="Woyke T."/>
        </authorList>
    </citation>
    <scope>NUCLEOTIDE SEQUENCE</scope>
    <source>
        <strain evidence="1">SAV1</strain>
    </source>
</reference>